<feature type="signal peptide" evidence="2">
    <location>
        <begin position="1"/>
        <end position="16"/>
    </location>
</feature>
<feature type="region of interest" description="Disordered" evidence="1">
    <location>
        <begin position="68"/>
        <end position="90"/>
    </location>
</feature>
<sequence length="90" mass="10205">MCVIIAVAVYRGRVLAVFCMARQRSGAQTGYPAPVTFPRWRPRETVLSCQFEGALVPQKLSRTRCRLSRSRSCGGHPQRKERSQQVKPFP</sequence>
<keyword evidence="4" id="KW-1185">Reference proteome</keyword>
<proteinExistence type="predicted"/>
<evidence type="ECO:0000313" key="4">
    <source>
        <dbReference type="Proteomes" id="UP001066276"/>
    </source>
</evidence>
<name>A0AAV7P2S2_PLEWA</name>
<comment type="caution">
    <text evidence="3">The sequence shown here is derived from an EMBL/GenBank/DDBJ whole genome shotgun (WGS) entry which is preliminary data.</text>
</comment>
<feature type="chain" id="PRO_5043406511" description="Secreted protein" evidence="2">
    <location>
        <begin position="17"/>
        <end position="90"/>
    </location>
</feature>
<evidence type="ECO:0000256" key="1">
    <source>
        <dbReference type="SAM" id="MobiDB-lite"/>
    </source>
</evidence>
<accession>A0AAV7P2S2</accession>
<dbReference type="Proteomes" id="UP001066276">
    <property type="component" value="Chromosome 8"/>
</dbReference>
<gene>
    <name evidence="3" type="ORF">NDU88_009558</name>
</gene>
<organism evidence="3 4">
    <name type="scientific">Pleurodeles waltl</name>
    <name type="common">Iberian ribbed newt</name>
    <dbReference type="NCBI Taxonomy" id="8319"/>
    <lineage>
        <taxon>Eukaryota</taxon>
        <taxon>Metazoa</taxon>
        <taxon>Chordata</taxon>
        <taxon>Craniata</taxon>
        <taxon>Vertebrata</taxon>
        <taxon>Euteleostomi</taxon>
        <taxon>Amphibia</taxon>
        <taxon>Batrachia</taxon>
        <taxon>Caudata</taxon>
        <taxon>Salamandroidea</taxon>
        <taxon>Salamandridae</taxon>
        <taxon>Pleurodelinae</taxon>
        <taxon>Pleurodeles</taxon>
    </lineage>
</organism>
<keyword evidence="2" id="KW-0732">Signal</keyword>
<dbReference type="EMBL" id="JANPWB010000012">
    <property type="protein sequence ID" value="KAJ1121450.1"/>
    <property type="molecule type" value="Genomic_DNA"/>
</dbReference>
<evidence type="ECO:0000313" key="3">
    <source>
        <dbReference type="EMBL" id="KAJ1121450.1"/>
    </source>
</evidence>
<reference evidence="3" key="1">
    <citation type="journal article" date="2022" name="bioRxiv">
        <title>Sequencing and chromosome-scale assembly of the giantPleurodeles waltlgenome.</title>
        <authorList>
            <person name="Brown T."/>
            <person name="Elewa A."/>
            <person name="Iarovenko S."/>
            <person name="Subramanian E."/>
            <person name="Araus A.J."/>
            <person name="Petzold A."/>
            <person name="Susuki M."/>
            <person name="Suzuki K.-i.T."/>
            <person name="Hayashi T."/>
            <person name="Toyoda A."/>
            <person name="Oliveira C."/>
            <person name="Osipova E."/>
            <person name="Leigh N.D."/>
            <person name="Simon A."/>
            <person name="Yun M.H."/>
        </authorList>
    </citation>
    <scope>NUCLEOTIDE SEQUENCE</scope>
    <source>
        <strain evidence="3">20211129_DDA</strain>
        <tissue evidence="3">Liver</tissue>
    </source>
</reference>
<protein>
    <recommendedName>
        <fullName evidence="5">Secreted protein</fullName>
    </recommendedName>
</protein>
<dbReference type="AlphaFoldDB" id="A0AAV7P2S2"/>
<evidence type="ECO:0008006" key="5">
    <source>
        <dbReference type="Google" id="ProtNLM"/>
    </source>
</evidence>
<evidence type="ECO:0000256" key="2">
    <source>
        <dbReference type="SAM" id="SignalP"/>
    </source>
</evidence>